<feature type="transmembrane region" description="Helical" evidence="2">
    <location>
        <begin position="62"/>
        <end position="79"/>
    </location>
</feature>
<dbReference type="Proteomes" id="UP000283509">
    <property type="component" value="Unassembled WGS sequence"/>
</dbReference>
<keyword evidence="2" id="KW-0812">Transmembrane</keyword>
<dbReference type="Gene3D" id="1.20.1250.20">
    <property type="entry name" value="MFS general substrate transporter like domains"/>
    <property type="match status" value="1"/>
</dbReference>
<dbReference type="PANTHER" id="PTHR11360">
    <property type="entry name" value="MONOCARBOXYLATE TRANSPORTER"/>
    <property type="match status" value="1"/>
</dbReference>
<keyword evidence="4" id="KW-1185">Reference proteome</keyword>
<dbReference type="PANTHER" id="PTHR11360:SF306">
    <property type="entry name" value="RE01051P"/>
    <property type="match status" value="1"/>
</dbReference>
<gene>
    <name evidence="3" type="ORF">C7M84_016283</name>
</gene>
<keyword evidence="2" id="KW-0472">Membrane</keyword>
<name>A0A423SNB1_PENVA</name>
<feature type="compositionally biased region" description="Polar residues" evidence="1">
    <location>
        <begin position="216"/>
        <end position="246"/>
    </location>
</feature>
<feature type="transmembrane region" description="Helical" evidence="2">
    <location>
        <begin position="30"/>
        <end position="50"/>
    </location>
</feature>
<sequence length="484" mass="52420">MTAHQGPHICNRAESARCQNPPLFWHCAPLFSVLVDTIGECFGVIFSSFLLDLGTDLTTSSWIFNVANFLWSITGPFLGPLEGEFGWRIVALGASVVLAAGTVMSAFVTSAGMLFLTYSTFVGLGCGVLYNISCMIVPFYFNKRRGLANGVLMAWEGGGQFLGPPLINFLQTQYGFRGATLVLGAVVFNCAVGAAVFHPVEWHLKPLEKSEGVKPESSQENVSDSSTLSNESPDSQTSAENVLSRQPQEEKPKSPWSPDTVRQAIQSQEQVPQAHRLPDGIPELQKSPHPAAKENTKKQEDSTIVRLIKATLADLCILKHARAVVIAISITLTLNANENFINVLTFAMQEAGHSLQDVATGVSVAALCGMLIRVILSPLTDLPKFNKRVFFMLGSLVVALSMLAFTQIEDVLWLTVVLAVWGIGEGIIMSIYVLIMIDYMGLDDFVPTFGATMLVVSIGYLVIGPIPAQGHVASVTAEACQLWR</sequence>
<keyword evidence="2" id="KW-1133">Transmembrane helix</keyword>
<dbReference type="Pfam" id="PF07690">
    <property type="entry name" value="MFS_1"/>
    <property type="match status" value="1"/>
</dbReference>
<evidence type="ECO:0000256" key="2">
    <source>
        <dbReference type="SAM" id="Phobius"/>
    </source>
</evidence>
<dbReference type="InterPro" id="IPR011701">
    <property type="entry name" value="MFS"/>
</dbReference>
<proteinExistence type="predicted"/>
<feature type="transmembrane region" description="Helical" evidence="2">
    <location>
        <begin position="358"/>
        <end position="376"/>
    </location>
</feature>
<dbReference type="SUPFAM" id="SSF103473">
    <property type="entry name" value="MFS general substrate transporter"/>
    <property type="match status" value="1"/>
</dbReference>
<accession>A0A423SNB1</accession>
<evidence type="ECO:0000313" key="4">
    <source>
        <dbReference type="Proteomes" id="UP000283509"/>
    </source>
</evidence>
<reference evidence="3 4" key="2">
    <citation type="submission" date="2019-01" db="EMBL/GenBank/DDBJ databases">
        <title>The decoding of complex shrimp genome reveals the adaptation for benthos swimmer, frequently molting mechanism and breeding impact on genome.</title>
        <authorList>
            <person name="Sun Y."/>
            <person name="Gao Y."/>
            <person name="Yu Y."/>
        </authorList>
    </citation>
    <scope>NUCLEOTIDE SEQUENCE [LARGE SCALE GENOMIC DNA]</scope>
    <source>
        <tissue evidence="3">Muscle</tissue>
    </source>
</reference>
<dbReference type="InterPro" id="IPR036259">
    <property type="entry name" value="MFS_trans_sf"/>
</dbReference>
<reference evidence="3 4" key="1">
    <citation type="submission" date="2018-04" db="EMBL/GenBank/DDBJ databases">
        <authorList>
            <person name="Zhang X."/>
            <person name="Yuan J."/>
            <person name="Li F."/>
            <person name="Xiang J."/>
        </authorList>
    </citation>
    <scope>NUCLEOTIDE SEQUENCE [LARGE SCALE GENOMIC DNA]</scope>
    <source>
        <tissue evidence="3">Muscle</tissue>
    </source>
</reference>
<comment type="caution">
    <text evidence="3">The sequence shown here is derived from an EMBL/GenBank/DDBJ whole genome shotgun (WGS) entry which is preliminary data.</text>
</comment>
<feature type="transmembrane region" description="Helical" evidence="2">
    <location>
        <begin position="85"/>
        <end position="108"/>
    </location>
</feature>
<protein>
    <submittedName>
        <fullName evidence="3">Putative monocarboxylate transporter 14</fullName>
    </submittedName>
</protein>
<dbReference type="InterPro" id="IPR050327">
    <property type="entry name" value="Proton-linked_MCT"/>
</dbReference>
<dbReference type="AlphaFoldDB" id="A0A423SNB1"/>
<feature type="transmembrane region" description="Helical" evidence="2">
    <location>
        <begin position="388"/>
        <end position="405"/>
    </location>
</feature>
<feature type="transmembrane region" description="Helical" evidence="2">
    <location>
        <begin position="115"/>
        <end position="141"/>
    </location>
</feature>
<dbReference type="GO" id="GO:0008028">
    <property type="term" value="F:monocarboxylic acid transmembrane transporter activity"/>
    <property type="evidence" value="ECO:0007669"/>
    <property type="project" value="TreeGrafter"/>
</dbReference>
<evidence type="ECO:0000256" key="1">
    <source>
        <dbReference type="SAM" id="MobiDB-lite"/>
    </source>
</evidence>
<feature type="transmembrane region" description="Helical" evidence="2">
    <location>
        <begin position="445"/>
        <end position="463"/>
    </location>
</feature>
<evidence type="ECO:0000313" key="3">
    <source>
        <dbReference type="EMBL" id="ROT65738.1"/>
    </source>
</evidence>
<feature type="region of interest" description="Disordered" evidence="1">
    <location>
        <begin position="208"/>
        <end position="298"/>
    </location>
</feature>
<organism evidence="3 4">
    <name type="scientific">Penaeus vannamei</name>
    <name type="common">Whiteleg shrimp</name>
    <name type="synonym">Litopenaeus vannamei</name>
    <dbReference type="NCBI Taxonomy" id="6689"/>
    <lineage>
        <taxon>Eukaryota</taxon>
        <taxon>Metazoa</taxon>
        <taxon>Ecdysozoa</taxon>
        <taxon>Arthropoda</taxon>
        <taxon>Crustacea</taxon>
        <taxon>Multicrustacea</taxon>
        <taxon>Malacostraca</taxon>
        <taxon>Eumalacostraca</taxon>
        <taxon>Eucarida</taxon>
        <taxon>Decapoda</taxon>
        <taxon>Dendrobranchiata</taxon>
        <taxon>Penaeoidea</taxon>
        <taxon>Penaeidae</taxon>
        <taxon>Penaeus</taxon>
    </lineage>
</organism>
<feature type="transmembrane region" description="Helical" evidence="2">
    <location>
        <begin position="411"/>
        <end position="433"/>
    </location>
</feature>
<dbReference type="OrthoDB" id="6364417at2759"/>
<feature type="transmembrane region" description="Helical" evidence="2">
    <location>
        <begin position="179"/>
        <end position="200"/>
    </location>
</feature>
<dbReference type="EMBL" id="QCYY01003046">
    <property type="protein sequence ID" value="ROT65738.1"/>
    <property type="molecule type" value="Genomic_DNA"/>
</dbReference>